<proteinExistence type="predicted"/>
<dbReference type="Proteomes" id="UP001443563">
    <property type="component" value="Unassembled WGS sequence"/>
</dbReference>
<dbReference type="InterPro" id="IPR043965">
    <property type="entry name" value="CBP66_C"/>
</dbReference>
<evidence type="ECO:0000313" key="6">
    <source>
        <dbReference type="Proteomes" id="UP001443563"/>
    </source>
</evidence>
<protein>
    <recommendedName>
        <fullName evidence="7">C3H1-type domain-containing protein</fullName>
    </recommendedName>
</protein>
<feature type="domain" description="Nuclear cap-binding complex subunit CBP66 C-terminal" evidence="2">
    <location>
        <begin position="192"/>
        <end position="618"/>
    </location>
</feature>
<evidence type="ECO:0008006" key="7">
    <source>
        <dbReference type="Google" id="ProtNLM"/>
    </source>
</evidence>
<dbReference type="InterPro" id="IPR048321">
    <property type="entry name" value="CBP66_1st"/>
</dbReference>
<dbReference type="EMBL" id="JBAMZM010000027">
    <property type="protein sequence ID" value="KAL0503131.1"/>
    <property type="molecule type" value="Genomic_DNA"/>
</dbReference>
<feature type="region of interest" description="Disordered" evidence="1">
    <location>
        <begin position="382"/>
        <end position="410"/>
    </location>
</feature>
<evidence type="ECO:0000313" key="5">
    <source>
        <dbReference type="EMBL" id="KAL0503131.1"/>
    </source>
</evidence>
<accession>A0ABR3E537</accession>
<evidence type="ECO:0000259" key="3">
    <source>
        <dbReference type="Pfam" id="PF20991"/>
    </source>
</evidence>
<gene>
    <name evidence="5" type="ORF">Q4I29_004501</name>
</gene>
<comment type="caution">
    <text evidence="5">The sequence shown here is derived from an EMBL/GenBank/DDBJ whole genome shotgun (WGS) entry which is preliminary data.</text>
</comment>
<evidence type="ECO:0000259" key="4">
    <source>
        <dbReference type="Pfam" id="PF20992"/>
    </source>
</evidence>
<name>A0ABR3E537_9TRYP</name>
<feature type="compositionally biased region" description="Polar residues" evidence="1">
    <location>
        <begin position="397"/>
        <end position="408"/>
    </location>
</feature>
<keyword evidence="6" id="KW-1185">Reference proteome</keyword>
<reference evidence="5 6" key="1">
    <citation type="submission" date="2024-02" db="EMBL/GenBank/DDBJ databases">
        <title>FIRST GENOME SEQUENCES OF Leishmania (Viannia) shawi, Leishmania (Viannia) lindenbergi AND Leishmania (Viannia) utingensis.</title>
        <authorList>
            <person name="Resadore F."/>
            <person name="Custodio M.G.F."/>
            <person name="Boite M.C."/>
            <person name="Cupolillo E."/>
            <person name="Ferreira G.E.M."/>
        </authorList>
    </citation>
    <scope>NUCLEOTIDE SEQUENCE [LARGE SCALE GENOMIC DNA]</scope>
    <source>
        <strain evidence="5 6">MCEB/BR/1984/M8408</strain>
    </source>
</reference>
<dbReference type="Pfam" id="PF19043">
    <property type="entry name" value="CBP66"/>
    <property type="match status" value="1"/>
</dbReference>
<evidence type="ECO:0000259" key="2">
    <source>
        <dbReference type="Pfam" id="PF19043"/>
    </source>
</evidence>
<dbReference type="InterPro" id="IPR048322">
    <property type="entry name" value="CBP66_2nd"/>
</dbReference>
<dbReference type="Pfam" id="PF20991">
    <property type="entry name" value="CBP66_1st"/>
    <property type="match status" value="1"/>
</dbReference>
<dbReference type="Pfam" id="PF20992">
    <property type="entry name" value="CBP66_2nd"/>
    <property type="match status" value="1"/>
</dbReference>
<feature type="domain" description="Nuclear cap binding complex subunit CBP66 second" evidence="4">
    <location>
        <begin position="109"/>
        <end position="186"/>
    </location>
</feature>
<organism evidence="5 6">
    <name type="scientific">Leishmania shawi</name>
    <dbReference type="NCBI Taxonomy" id="5680"/>
    <lineage>
        <taxon>Eukaryota</taxon>
        <taxon>Discoba</taxon>
        <taxon>Euglenozoa</taxon>
        <taxon>Kinetoplastea</taxon>
        <taxon>Metakinetoplastina</taxon>
        <taxon>Trypanosomatida</taxon>
        <taxon>Trypanosomatidae</taxon>
        <taxon>Leishmaniinae</taxon>
        <taxon>Leishmania</taxon>
        <taxon>Leishmania guyanensis species complex</taxon>
    </lineage>
</organism>
<evidence type="ECO:0000256" key="1">
    <source>
        <dbReference type="SAM" id="MobiDB-lite"/>
    </source>
</evidence>
<feature type="domain" description="Nuclear cap binding complex subunit CBP66 N-terminal" evidence="3">
    <location>
        <begin position="2"/>
        <end position="104"/>
    </location>
</feature>
<sequence>MRTFVFISGIPDFLLEPIVKGDKGSNGVATTKSAAVTSKFDLRYERLRRLLVEHSSGVMLVMHLESKGYALALYASEREALAACKADITPEHPGRKYPPLRLRIIEKEKPCPPEPVYNPYLIVEGEEVRKEELADTRGLELVYRGRAVAKWCARTLAGEDCYFGVSCLKLHKNATQRTVRKRPRVEDVDVSAHLTSEQQATVRHLLSSVEASRAALTPVPMIMKNCTYVPVSAEEMEMLNRLACEAPSCTSLPAFESLEAHPTYQTLLQRIDDALQSQRAATVVTAGGESTAFFPRLGCPGGAPWDWSVESEEGRRLLRQRCPLPANGAPTPLERDLYTQRLWYHMNQLNRCHSARDVVRMLCGSRRVREALRRCSEAINDASVPSPSGTRADDKAQTNVSPSSSTPKASGLTICLQPWLYLPTVGCEVTAYLERGGRRIRGVVQRYGQVRLMTSATLLASAFAVMGDAADPDALLARYAVLESATDAAAEEDLTRELRVFQRSFASAVGDVALHLQTHSNSVGGDGAAWCVHLAVVLTPNSVPTAGRLPSVALLSASPYQRALEECSMYSSLAPPSRGADTTASTETRPTNVDVAWNTQRHPYIPLFSRDLLEKLRAGPVLPLWRASCLSFLLRYYPLSFAIHLVTLLLSNSAPPIPSSP</sequence>